<dbReference type="InterPro" id="IPR036412">
    <property type="entry name" value="HAD-like_sf"/>
</dbReference>
<dbReference type="Gene3D" id="3.40.50.1110">
    <property type="entry name" value="SGNH hydrolase"/>
    <property type="match status" value="1"/>
</dbReference>
<protein>
    <submittedName>
        <fullName evidence="1">HAD-IIIC family phosphatase</fullName>
    </submittedName>
</protein>
<dbReference type="SUPFAM" id="SSF56784">
    <property type="entry name" value="HAD-like"/>
    <property type="match status" value="1"/>
</dbReference>
<sequence>MDTAADELRALARSGSLVERYPRVRDLLADADPDVLRRAGQLLSRLDPDEVLRAHPGTPGFRVAVTGTGTLDGIVAPLTGELARHGLLARVRVGDFGGYVTELSDPAGPPADLTLVLLDAASVFAEAPSPWRADDVAAVLAERVALLEKLVIRFTSAGRGTLVLNTVPLPRRYPAQLVDHRSRARLGAVWREANARLLRLTEDHPALVVLDSDALLSDGIAVLEPRLAAYTKAHLSPELLHAYAREVAHLARASTGRAKKVLAVDLDGTTWGGILGDDGVEGIEVADTYRGEAFRAFQATLRQLASQGVLLAALSKNDPGPVREALGGHPRLAVREEDFVRVVANWRPKHDNLRELADVLNLGVDSFVFVDDSPYERGLVRRELPGVAVVAVDEEPALHVDRLLAQGWFDVPDLTAEDVARPARYQEELGRQDFLRSFDSVQDYLDELGVRVRVARARPEELARVSQVTLRTNQFNLTTRRLQPADVRALAEDPDGYVVAVHTADRFGDNGLVGVLLGRREADVLRLDNVLLSCRVFARGVEQAALSALLAHARDTGATAVLGEYRPTAKNGKVRDFLPGVGFATVADDGDVVTFRHDLTDIAPPPAHVGLTVDWNRR</sequence>
<dbReference type="NCBIfam" id="TIGR01686">
    <property type="entry name" value="FkbH"/>
    <property type="match status" value="1"/>
</dbReference>
<keyword evidence="2" id="KW-1185">Reference proteome</keyword>
<dbReference type="OrthoDB" id="323926at2"/>
<dbReference type="EMBL" id="CP034550">
    <property type="protein sequence ID" value="QFZ19209.1"/>
    <property type="molecule type" value="Genomic_DNA"/>
</dbReference>
<dbReference type="InterPro" id="IPR023214">
    <property type="entry name" value="HAD_sf"/>
</dbReference>
<name>A0A5Q0GZ39_SACSY</name>
<dbReference type="KEGG" id="ssyi:EKG83_18735"/>
<dbReference type="NCBIfam" id="TIGR01681">
    <property type="entry name" value="HAD-SF-IIIC"/>
    <property type="match status" value="1"/>
</dbReference>
<accession>A0A5Q0GZ39</accession>
<reference evidence="2" key="1">
    <citation type="journal article" date="2021" name="Curr. Microbiol.">
        <title>Complete genome of nocamycin-producing strain Saccharothrix syringae NRRL B-16468 reveals the biosynthetic potential for secondary metabolites.</title>
        <authorList>
            <person name="Mo X."/>
            <person name="Yang S."/>
        </authorList>
    </citation>
    <scope>NUCLEOTIDE SEQUENCE [LARGE SCALE GENOMIC DNA]</scope>
    <source>
        <strain evidence="2">ATCC 51364 / DSM 43886 / JCM 6844 / KCTC 9398 / NBRC 14523 / NRRL B-16468 / INA 2240</strain>
    </source>
</reference>
<evidence type="ECO:0000313" key="2">
    <source>
        <dbReference type="Proteomes" id="UP000325787"/>
    </source>
</evidence>
<dbReference type="SUPFAM" id="SSF55729">
    <property type="entry name" value="Acyl-CoA N-acyltransferases (Nat)"/>
    <property type="match status" value="1"/>
</dbReference>
<dbReference type="InterPro" id="IPR036514">
    <property type="entry name" value="SGNH_hydro_sf"/>
</dbReference>
<dbReference type="InterPro" id="IPR010037">
    <property type="entry name" value="FkbH_domain"/>
</dbReference>
<evidence type="ECO:0000313" key="1">
    <source>
        <dbReference type="EMBL" id="QFZ19209.1"/>
    </source>
</evidence>
<organism evidence="1 2">
    <name type="scientific">Saccharothrix syringae</name>
    <name type="common">Nocardiopsis syringae</name>
    <dbReference type="NCBI Taxonomy" id="103733"/>
    <lineage>
        <taxon>Bacteria</taxon>
        <taxon>Bacillati</taxon>
        <taxon>Actinomycetota</taxon>
        <taxon>Actinomycetes</taxon>
        <taxon>Pseudonocardiales</taxon>
        <taxon>Pseudonocardiaceae</taxon>
        <taxon>Saccharothrix</taxon>
    </lineage>
</organism>
<dbReference type="InterPro" id="IPR010033">
    <property type="entry name" value="HAD_SF_ppase_IIIC"/>
</dbReference>
<dbReference type="AlphaFoldDB" id="A0A5Q0GZ39"/>
<dbReference type="RefSeq" id="WP_033434369.1">
    <property type="nucleotide sequence ID" value="NZ_CP034550.1"/>
</dbReference>
<dbReference type="Gene3D" id="3.40.50.1000">
    <property type="entry name" value="HAD superfamily/HAD-like"/>
    <property type="match status" value="1"/>
</dbReference>
<dbReference type="InterPro" id="IPR016181">
    <property type="entry name" value="Acyl_CoA_acyltransferase"/>
</dbReference>
<dbReference type="Proteomes" id="UP000325787">
    <property type="component" value="Chromosome"/>
</dbReference>
<gene>
    <name evidence="1" type="ORF">EKG83_18735</name>
</gene>
<proteinExistence type="predicted"/>